<evidence type="ECO:0000259" key="1">
    <source>
        <dbReference type="PROSITE" id="PS51707"/>
    </source>
</evidence>
<dbReference type="PANTHER" id="PTHR39569:SF1">
    <property type="entry name" value="INORGANIC TRIPHOSPHATASE"/>
    <property type="match status" value="1"/>
</dbReference>
<gene>
    <name evidence="3" type="ORF">G3R48_14500</name>
</gene>
<name>A0ABS5I588_9GAMM</name>
<dbReference type="RefSeq" id="WP_153665809.1">
    <property type="nucleotide sequence ID" value="NZ_JAAIKR010000016.1"/>
</dbReference>
<dbReference type="PROSITE" id="PS51708">
    <property type="entry name" value="CHAD"/>
    <property type="match status" value="1"/>
</dbReference>
<accession>A0ABS5I588</accession>
<sequence>MMDTEIELKLFVPAQLTDLLKETLNNIPGATTQGSHLLVNKYFDTETLVLRQLKMGLRVRKRDAYREQTIKTAGKVVGGIHSRPEYNVEINVNEPELSLFPAHIWPETVNINSINSQLKCIFETNFTRHTWHIYIQDSLIEIAFDEGNVIAGQLTDPICELELELLAGDANALLQLATDIAKSVPLRLGKASKAQRGYFLAGKSQAATFAKIGYIALPTDKSLDKTLTTLLETGLERWQLIESILIDTSDIHQQGLLWSQLRACVRLLRMTLSQFGLLNQQVDELFDLLESDFSFIPALQAHCLIVADDGSLLAKSAQKSGVLTSVEQHIEQQQYQAKLAQIWQQAHYGQLQLALVELLLNSQQGRHQLVNYPELGLFANLLQQDSWKRIVDLMPQQADMSIVDYRQVEQALDESILVGFAYGELYLSTERETFRAPWQDLALGITTLHAYQCLRQLSHEQQLDLESWLSNKESSLLLAMEHSRKSALNVKPYWK</sequence>
<dbReference type="EMBL" id="JAAIKR010000016">
    <property type="protein sequence ID" value="MBR9729188.1"/>
    <property type="molecule type" value="Genomic_DNA"/>
</dbReference>
<feature type="domain" description="CYTH" evidence="1">
    <location>
        <begin position="3"/>
        <end position="204"/>
    </location>
</feature>
<dbReference type="SMART" id="SM01118">
    <property type="entry name" value="CYTH"/>
    <property type="match status" value="1"/>
</dbReference>
<comment type="caution">
    <text evidence="3">The sequence shown here is derived from an EMBL/GenBank/DDBJ whole genome shotgun (WGS) entry which is preliminary data.</text>
</comment>
<dbReference type="PANTHER" id="PTHR39569">
    <property type="entry name" value="INORGANIC TRIPHOSPHATASE"/>
    <property type="match status" value="1"/>
</dbReference>
<protein>
    <submittedName>
        <fullName evidence="3">CYTH domain-containing protein</fullName>
    </submittedName>
</protein>
<dbReference type="Gene3D" id="2.40.320.10">
    <property type="entry name" value="Hypothetical Protein Pfu-838710-001"/>
    <property type="match status" value="1"/>
</dbReference>
<dbReference type="CDD" id="cd07756">
    <property type="entry name" value="CYTH-like_Pase_CHAD"/>
    <property type="match status" value="1"/>
</dbReference>
<dbReference type="PROSITE" id="PS51707">
    <property type="entry name" value="CYTH"/>
    <property type="match status" value="1"/>
</dbReference>
<dbReference type="InterPro" id="IPR007899">
    <property type="entry name" value="CHAD_dom"/>
</dbReference>
<dbReference type="Proteomes" id="UP000811844">
    <property type="component" value="Unassembled WGS sequence"/>
</dbReference>
<proteinExistence type="predicted"/>
<evidence type="ECO:0000313" key="3">
    <source>
        <dbReference type="EMBL" id="MBR9729188.1"/>
    </source>
</evidence>
<dbReference type="InterPro" id="IPR023577">
    <property type="entry name" value="CYTH_domain"/>
</dbReference>
<feature type="domain" description="CHAD" evidence="2">
    <location>
        <begin position="220"/>
        <end position="474"/>
    </location>
</feature>
<dbReference type="Pfam" id="PF01928">
    <property type="entry name" value="CYTH"/>
    <property type="match status" value="1"/>
</dbReference>
<keyword evidence="4" id="KW-1185">Reference proteome</keyword>
<dbReference type="InterPro" id="IPR039013">
    <property type="entry name" value="YgiF"/>
</dbReference>
<organism evidence="3 4">
    <name type="scientific">Shewanella intestini</name>
    <dbReference type="NCBI Taxonomy" id="2017544"/>
    <lineage>
        <taxon>Bacteria</taxon>
        <taxon>Pseudomonadati</taxon>
        <taxon>Pseudomonadota</taxon>
        <taxon>Gammaproteobacteria</taxon>
        <taxon>Alteromonadales</taxon>
        <taxon>Shewanellaceae</taxon>
        <taxon>Shewanella</taxon>
    </lineage>
</organism>
<dbReference type="InterPro" id="IPR033469">
    <property type="entry name" value="CYTH-like_dom_sf"/>
</dbReference>
<dbReference type="SUPFAM" id="SSF55154">
    <property type="entry name" value="CYTH-like phosphatases"/>
    <property type="match status" value="1"/>
</dbReference>
<evidence type="ECO:0000259" key="2">
    <source>
        <dbReference type="PROSITE" id="PS51708"/>
    </source>
</evidence>
<evidence type="ECO:0000313" key="4">
    <source>
        <dbReference type="Proteomes" id="UP000811844"/>
    </source>
</evidence>
<reference evidence="3 4" key="1">
    <citation type="submission" date="2020-02" db="EMBL/GenBank/DDBJ databases">
        <title>Shewanella WXL01 sp. nov., a marine bacterium isolated from green algae in Luhuitou Fringing Reef (Northern South China Sea).</title>
        <authorList>
            <person name="Wang X."/>
        </authorList>
    </citation>
    <scope>NUCLEOTIDE SEQUENCE [LARGE SCALE GENOMIC DNA]</scope>
    <source>
        <strain evidence="3 4">MCCC 1A01895</strain>
    </source>
</reference>